<evidence type="ECO:0000259" key="4">
    <source>
        <dbReference type="Pfam" id="PF00135"/>
    </source>
</evidence>
<dbReference type="InterPro" id="IPR050309">
    <property type="entry name" value="Type-B_Carboxylest/Lipase"/>
</dbReference>
<evidence type="ECO:0000313" key="5">
    <source>
        <dbReference type="EMBL" id="SHK23979.1"/>
    </source>
</evidence>
<protein>
    <recommendedName>
        <fullName evidence="3">Carboxylic ester hydrolase</fullName>
        <ecNumber evidence="3">3.1.1.-</ecNumber>
    </recommendedName>
</protein>
<dbReference type="InterPro" id="IPR029058">
    <property type="entry name" value="AB_hydrolase_fold"/>
</dbReference>
<dbReference type="PANTHER" id="PTHR11559">
    <property type="entry name" value="CARBOXYLESTERASE"/>
    <property type="match status" value="1"/>
</dbReference>
<evidence type="ECO:0000256" key="2">
    <source>
        <dbReference type="ARBA" id="ARBA00022801"/>
    </source>
</evidence>
<dbReference type="SUPFAM" id="SSF53474">
    <property type="entry name" value="alpha/beta-Hydrolases"/>
    <property type="match status" value="1"/>
</dbReference>
<dbReference type="Pfam" id="PF00135">
    <property type="entry name" value="COesterase"/>
    <property type="match status" value="2"/>
</dbReference>
<reference evidence="5 6" key="1">
    <citation type="submission" date="2016-11" db="EMBL/GenBank/DDBJ databases">
        <authorList>
            <person name="Jaros S."/>
            <person name="Januszkiewicz K."/>
            <person name="Wedrychowicz H."/>
        </authorList>
    </citation>
    <scope>NUCLEOTIDE SEQUENCE [LARGE SCALE GENOMIC DNA]</scope>
    <source>
        <strain evidence="5 6">DSM 15929</strain>
    </source>
</reference>
<dbReference type="Proteomes" id="UP000184386">
    <property type="component" value="Unassembled WGS sequence"/>
</dbReference>
<gene>
    <name evidence="5" type="ORF">SAMN02745136_02043</name>
</gene>
<evidence type="ECO:0000256" key="1">
    <source>
        <dbReference type="ARBA" id="ARBA00005964"/>
    </source>
</evidence>
<dbReference type="GO" id="GO:0016787">
    <property type="term" value="F:hydrolase activity"/>
    <property type="evidence" value="ECO:0007669"/>
    <property type="project" value="UniProtKB-KW"/>
</dbReference>
<accession>A0A1M6QUI4</accession>
<name>A0A1M6QUI4_9FIRM</name>
<proteinExistence type="inferred from homology"/>
<dbReference type="PROSITE" id="PS00122">
    <property type="entry name" value="CARBOXYLESTERASE_B_1"/>
    <property type="match status" value="1"/>
</dbReference>
<comment type="similarity">
    <text evidence="1 3">Belongs to the type-B carboxylesterase/lipase family.</text>
</comment>
<dbReference type="OrthoDB" id="9775851at2"/>
<feature type="domain" description="Carboxylesterase type B" evidence="4">
    <location>
        <begin position="355"/>
        <end position="434"/>
    </location>
</feature>
<dbReference type="STRING" id="1121322.SAMN02745136_02043"/>
<evidence type="ECO:0000256" key="3">
    <source>
        <dbReference type="RuleBase" id="RU361235"/>
    </source>
</evidence>
<sequence>MALKLVKTTKGYVSGVEMEGYTIYKGVPYAKPPVGELRFKPPVETEPWAGVLQAEHFSNRSMQFQQSGFYKKEFYDTQESMTPMDEDSLYLNIWTPANAEDEKLPVAFWIHGGAFINGFGHEKEFDGENYCKKGVILVTINYRLGAFGFLVHPWLIAENEKGLAGNYGIRDQIAALKWVYENIEAFGGNRENITVMGQSAGCMSVQTLISSELTKGMIAKAILQSGGGYECELSYDLSMEEAIKVGERFVELCGAESLQELRDLSKEKIQLATGKIHEYFEREGLGLRFIPVIDRDVLEAGHNELARKGAIQDIPYMIGSTKNDILCTPEQIEKGEHSSLYRSCVKWSLLLEELGRKPAYVYFFTRDLPGDDAGAFHSAELWYMFGTLDKSWRPKEAHDYKLSNDMIEAWTNFMKAGNPDSGQKEKWLPCRKDNLFVKEFH</sequence>
<keyword evidence="6" id="KW-1185">Reference proteome</keyword>
<dbReference type="InterPro" id="IPR019826">
    <property type="entry name" value="Carboxylesterase_B_AS"/>
</dbReference>
<evidence type="ECO:0000313" key="6">
    <source>
        <dbReference type="Proteomes" id="UP000184386"/>
    </source>
</evidence>
<keyword evidence="2 3" id="KW-0378">Hydrolase</keyword>
<dbReference type="EC" id="3.1.1.-" evidence="3"/>
<organism evidence="5 6">
    <name type="scientific">Anaerocolumna jejuensis DSM 15929</name>
    <dbReference type="NCBI Taxonomy" id="1121322"/>
    <lineage>
        <taxon>Bacteria</taxon>
        <taxon>Bacillati</taxon>
        <taxon>Bacillota</taxon>
        <taxon>Clostridia</taxon>
        <taxon>Lachnospirales</taxon>
        <taxon>Lachnospiraceae</taxon>
        <taxon>Anaerocolumna</taxon>
    </lineage>
</organism>
<dbReference type="EMBL" id="FRAC01000010">
    <property type="protein sequence ID" value="SHK23979.1"/>
    <property type="molecule type" value="Genomic_DNA"/>
</dbReference>
<dbReference type="Gene3D" id="3.40.50.1820">
    <property type="entry name" value="alpha/beta hydrolase"/>
    <property type="match status" value="2"/>
</dbReference>
<feature type="domain" description="Carboxylesterase type B" evidence="4">
    <location>
        <begin position="4"/>
        <end position="334"/>
    </location>
</feature>
<dbReference type="AlphaFoldDB" id="A0A1M6QUI4"/>
<dbReference type="InterPro" id="IPR002018">
    <property type="entry name" value="CarbesteraseB"/>
</dbReference>
<dbReference type="RefSeq" id="WP_073275459.1">
    <property type="nucleotide sequence ID" value="NZ_FRAC01000010.1"/>
</dbReference>